<dbReference type="Gene3D" id="3.90.1150.10">
    <property type="entry name" value="Aspartate Aminotransferase, domain 1"/>
    <property type="match status" value="1"/>
</dbReference>
<proteinExistence type="predicted"/>
<evidence type="ECO:0000313" key="1">
    <source>
        <dbReference type="EMBL" id="SFC16603.1"/>
    </source>
</evidence>
<protein>
    <submittedName>
        <fullName evidence="1">Glycine C-acetyltransferase</fullName>
    </submittedName>
</protein>
<dbReference type="GO" id="GO:0016740">
    <property type="term" value="F:transferase activity"/>
    <property type="evidence" value="ECO:0007669"/>
    <property type="project" value="UniProtKB-KW"/>
</dbReference>
<dbReference type="Proteomes" id="UP000199577">
    <property type="component" value="Unassembled WGS sequence"/>
</dbReference>
<keyword evidence="1" id="KW-0808">Transferase</keyword>
<dbReference type="Gene3D" id="3.40.640.10">
    <property type="entry name" value="Type I PLP-dependent aspartate aminotransferase-like (Major domain)"/>
    <property type="match status" value="1"/>
</dbReference>
<reference evidence="1 2" key="1">
    <citation type="submission" date="2016-10" db="EMBL/GenBank/DDBJ databases">
        <authorList>
            <person name="de Groot N.N."/>
        </authorList>
    </citation>
    <scope>NUCLEOTIDE SEQUENCE [LARGE SCALE GENOMIC DNA]</scope>
    <source>
        <strain evidence="1 2">DSM 22900</strain>
    </source>
</reference>
<accession>A0A1I1H595</accession>
<dbReference type="InterPro" id="IPR015422">
    <property type="entry name" value="PyrdxlP-dep_Trfase_small"/>
</dbReference>
<gene>
    <name evidence="1" type="ORF">SAMN05421747_105151</name>
</gene>
<dbReference type="RefSeq" id="WP_090972986.1">
    <property type="nucleotide sequence ID" value="NZ_FOLL01000005.1"/>
</dbReference>
<dbReference type="OrthoDB" id="9807157at2"/>
<dbReference type="EMBL" id="FOLL01000005">
    <property type="protein sequence ID" value="SFC16603.1"/>
    <property type="molecule type" value="Genomic_DNA"/>
</dbReference>
<keyword evidence="2" id="KW-1185">Reference proteome</keyword>
<evidence type="ECO:0000313" key="2">
    <source>
        <dbReference type="Proteomes" id="UP000199577"/>
    </source>
</evidence>
<dbReference type="STRING" id="623281.SAMN05421747_105151"/>
<organism evidence="1 2">
    <name type="scientific">Parapedobacter composti</name>
    <dbReference type="NCBI Taxonomy" id="623281"/>
    <lineage>
        <taxon>Bacteria</taxon>
        <taxon>Pseudomonadati</taxon>
        <taxon>Bacteroidota</taxon>
        <taxon>Sphingobacteriia</taxon>
        <taxon>Sphingobacteriales</taxon>
        <taxon>Sphingobacteriaceae</taxon>
        <taxon>Parapedobacter</taxon>
    </lineage>
</organism>
<sequence length="104" mass="11561">MKTIDFEKASFKDFENIPGMDAYGWAKLWAAYVEDRNRVGKFNYRQENQSGCGPEIELNLPGNTHRSFVSLVSNDYLGFTQHHLVKKAAVAGIEKYGSGAGASL</sequence>
<dbReference type="AlphaFoldDB" id="A0A1I1H595"/>
<dbReference type="InterPro" id="IPR015421">
    <property type="entry name" value="PyrdxlP-dep_Trfase_major"/>
</dbReference>
<name>A0A1I1H595_9SPHI</name>